<name>A0ABP0FIL4_CLALP</name>
<evidence type="ECO:0000313" key="3">
    <source>
        <dbReference type="Proteomes" id="UP001642483"/>
    </source>
</evidence>
<evidence type="ECO:0000259" key="1">
    <source>
        <dbReference type="Pfam" id="PF17921"/>
    </source>
</evidence>
<dbReference type="Proteomes" id="UP001642483">
    <property type="component" value="Unassembled WGS sequence"/>
</dbReference>
<gene>
    <name evidence="2" type="ORF">CVLEPA_LOCUS8480</name>
</gene>
<evidence type="ECO:0000313" key="2">
    <source>
        <dbReference type="EMBL" id="CAK8678561.1"/>
    </source>
</evidence>
<dbReference type="Gene3D" id="1.10.340.70">
    <property type="match status" value="1"/>
</dbReference>
<comment type="caution">
    <text evidence="2">The sequence shown here is derived from an EMBL/GenBank/DDBJ whole genome shotgun (WGS) entry which is preliminary data.</text>
</comment>
<proteinExistence type="predicted"/>
<keyword evidence="3" id="KW-1185">Reference proteome</keyword>
<protein>
    <recommendedName>
        <fullName evidence="1">Integrase zinc-binding domain-containing protein</fullName>
    </recommendedName>
</protein>
<dbReference type="InterPro" id="IPR041588">
    <property type="entry name" value="Integrase_H2C2"/>
</dbReference>
<feature type="domain" description="Integrase zinc-binding" evidence="1">
    <location>
        <begin position="19"/>
        <end position="65"/>
    </location>
</feature>
<sequence length="99" mass="11460">MLYRRIENSMEEVYAQLLVPSTMKNDVLKSVHDLIHGGGHMGVKRTFARLKERFFLAILPQRCRNILQRVLLVRFKKSTKANCSCPISSIRGEYTYAES</sequence>
<dbReference type="EMBL" id="CAWYQH010000057">
    <property type="protein sequence ID" value="CAK8678561.1"/>
    <property type="molecule type" value="Genomic_DNA"/>
</dbReference>
<accession>A0ABP0FIL4</accession>
<organism evidence="2 3">
    <name type="scientific">Clavelina lepadiformis</name>
    <name type="common">Light-bulb sea squirt</name>
    <name type="synonym">Ascidia lepadiformis</name>
    <dbReference type="NCBI Taxonomy" id="159417"/>
    <lineage>
        <taxon>Eukaryota</taxon>
        <taxon>Metazoa</taxon>
        <taxon>Chordata</taxon>
        <taxon>Tunicata</taxon>
        <taxon>Ascidiacea</taxon>
        <taxon>Aplousobranchia</taxon>
        <taxon>Clavelinidae</taxon>
        <taxon>Clavelina</taxon>
    </lineage>
</organism>
<dbReference type="Pfam" id="PF17921">
    <property type="entry name" value="Integrase_H2C2"/>
    <property type="match status" value="1"/>
</dbReference>
<reference evidence="2 3" key="1">
    <citation type="submission" date="2024-02" db="EMBL/GenBank/DDBJ databases">
        <authorList>
            <person name="Daric V."/>
            <person name="Darras S."/>
        </authorList>
    </citation>
    <scope>NUCLEOTIDE SEQUENCE [LARGE SCALE GENOMIC DNA]</scope>
</reference>